<reference evidence="7 8" key="1">
    <citation type="journal article" date="2008" name="J. Virol.">
        <title>Laboratory strains of murine cytomegalovirus are genetically similar to but phenotypically distinct from wild strains of virus.</title>
        <authorList>
            <person name="Smith L.M."/>
            <person name="McWhorter A.R."/>
            <person name="Masters L.L."/>
            <person name="Shellam G.R."/>
            <person name="Redwood A.J."/>
        </authorList>
    </citation>
    <scope>NUCLEOTIDE SEQUENCE [LARGE SCALE GENOMIC DNA]</scope>
    <source>
        <strain evidence="7">C4A</strain>
    </source>
</reference>
<gene>
    <name evidence="7" type="primary">M77</name>
</gene>
<sequence>MSRLKTFHDVPCIVAFEAHRENVLVFPREKLARLRDESALRLRQYADDLGHDARLRRRAGEDLESLGKELRNECERFRGRIDQAEQLLSGPMSDILGGGEGTEVAGTAGDGGSVDNASQKNKRKKAGGAASASSCSGTAGDGGGSGVGDDDDSRQQCLWVTPNDPPISYSTDFRGELVETIFNVSQAWTFSFGSWYYRLKRWLYNQPRWRRVYRLTQIESLSVSQELLMGVLNAVEQVTVYPGHDTVVSDLEVAACLLAAYQAALDPRAAVPTTVEGVLRDSGRVLRALSDDIAAEIARRPSGGNAFAYKDPPGLRFYAPVQQGRRYAAGTFDENALVAVLLRRGAIAQVPGGATGVAAAASGGPGSSAAAAVASREVMSRLSGAVSDDVLALWTLRLFGKRLSGVVPNLLQEQHYLRSGLTAVLCLLFLWKLLNSESVFSGRAGKFSLRDVFPDLCVGRDAPPPVEREEGFAGGCVKNFEFMMERYVVPWYSRDPAVTVSQLWPGLVLLLYCESHRSGWDLSRRPFEHATADGVSSAAGVLHVQASRFNPLVDYMLLQQTAAPDKDVDRLAAHDFALFHCENGIGRLLSITLPKHRVLTLGQQFFNLQNVYDSMYFFVLGFLPVVSVT</sequence>
<evidence type="ECO:0000313" key="7">
    <source>
        <dbReference type="EMBL" id="ACE95582.1"/>
    </source>
</evidence>
<keyword evidence="1" id="KW-0167">Capsid protein</keyword>
<protein>
    <submittedName>
        <fullName evidence="7">M77</fullName>
    </submittedName>
</protein>
<dbReference type="EMBL" id="EU579861">
    <property type="protein sequence ID" value="ACE95582.1"/>
    <property type="molecule type" value="Genomic_DNA"/>
</dbReference>
<evidence type="ECO:0000256" key="6">
    <source>
        <dbReference type="SAM" id="MobiDB-lite"/>
    </source>
</evidence>
<keyword evidence="2" id="KW-1048">Host nucleus</keyword>
<evidence type="ECO:0000256" key="2">
    <source>
        <dbReference type="ARBA" id="ARBA00022562"/>
    </source>
</evidence>
<name>B3UY04_MUHV1</name>
<evidence type="ECO:0000256" key="5">
    <source>
        <dbReference type="ARBA" id="ARBA00023219"/>
    </source>
</evidence>
<evidence type="ECO:0000256" key="3">
    <source>
        <dbReference type="ARBA" id="ARBA00022612"/>
    </source>
</evidence>
<feature type="compositionally biased region" description="Low complexity" evidence="6">
    <location>
        <begin position="127"/>
        <end position="138"/>
    </location>
</feature>
<feature type="region of interest" description="Disordered" evidence="6">
    <location>
        <begin position="88"/>
        <end position="161"/>
    </location>
</feature>
<evidence type="ECO:0000256" key="1">
    <source>
        <dbReference type="ARBA" id="ARBA00022561"/>
    </source>
</evidence>
<organism evidence="7 8">
    <name type="scientific">Muromegalovirus C4A</name>
    <dbReference type="NCBI Taxonomy" id="524649"/>
    <lineage>
        <taxon>Viruses</taxon>
        <taxon>Duplodnaviria</taxon>
        <taxon>Heunggongvirae</taxon>
        <taxon>Peploviricota</taxon>
        <taxon>Herviviricetes</taxon>
        <taxon>Herpesvirales</taxon>
        <taxon>Orthoherpesviridae</taxon>
        <taxon>Betaherpesvirinae</taxon>
        <taxon>Muromegalovirus</taxon>
        <taxon>Muromegalovirus muridbeta1</taxon>
        <taxon>Murid herpesvirus 1</taxon>
    </lineage>
</organism>
<keyword evidence="3" id="KW-1188">Viral release from host cell</keyword>
<dbReference type="GO" id="GO:0019072">
    <property type="term" value="P:viral genome packaging"/>
    <property type="evidence" value="ECO:0007669"/>
    <property type="project" value="InterPro"/>
</dbReference>
<evidence type="ECO:0000256" key="4">
    <source>
        <dbReference type="ARBA" id="ARBA00022844"/>
    </source>
</evidence>
<dbReference type="Proteomes" id="UP000101273">
    <property type="component" value="Genome"/>
</dbReference>
<keyword evidence="5" id="KW-0231">Viral genome packaging</keyword>
<dbReference type="Pfam" id="PF01499">
    <property type="entry name" value="Herpes_UL25"/>
    <property type="match status" value="1"/>
</dbReference>
<dbReference type="InterPro" id="IPR002493">
    <property type="entry name" value="Herpes_UL25"/>
</dbReference>
<proteinExistence type="predicted"/>
<accession>B3UY04</accession>
<evidence type="ECO:0000313" key="8">
    <source>
        <dbReference type="Proteomes" id="UP000101273"/>
    </source>
</evidence>
<dbReference type="GO" id="GO:0019028">
    <property type="term" value="C:viral capsid"/>
    <property type="evidence" value="ECO:0007669"/>
    <property type="project" value="UniProtKB-KW"/>
</dbReference>
<keyword evidence="4" id="KW-0946">Virion</keyword>